<feature type="compositionally biased region" description="Low complexity" evidence="1">
    <location>
        <begin position="557"/>
        <end position="573"/>
    </location>
</feature>
<dbReference type="SUPFAM" id="SSF52129">
    <property type="entry name" value="Caspase-like"/>
    <property type="match status" value="1"/>
</dbReference>
<dbReference type="GO" id="GO:0006508">
    <property type="term" value="P:proteolysis"/>
    <property type="evidence" value="ECO:0007669"/>
    <property type="project" value="InterPro"/>
</dbReference>
<feature type="domain" description="Ig-like" evidence="3">
    <location>
        <begin position="221"/>
        <end position="287"/>
    </location>
</feature>
<dbReference type="PROSITE" id="PS50208">
    <property type="entry name" value="CASPASE_P20"/>
    <property type="match status" value="1"/>
</dbReference>
<dbReference type="PANTHER" id="PTHR22576">
    <property type="entry name" value="MUCOSA ASSOCIATED LYMPHOID TISSUE LYMPHOMA TRANSLOCATION PROTEIN 1/PARACASPASE"/>
    <property type="match status" value="1"/>
</dbReference>
<dbReference type="InterPro" id="IPR029030">
    <property type="entry name" value="Caspase-like_dom_sf"/>
</dbReference>
<dbReference type="Gene3D" id="3.40.50.1460">
    <property type="match status" value="1"/>
</dbReference>
<feature type="domain" description="Caspase family p20" evidence="2">
    <location>
        <begin position="425"/>
        <end position="479"/>
    </location>
</feature>
<dbReference type="Proteomes" id="UP000595437">
    <property type="component" value="Chromosome 17"/>
</dbReference>
<dbReference type="AlphaFoldDB" id="A0A7T8JUQ8"/>
<dbReference type="CDD" id="cd00096">
    <property type="entry name" value="Ig"/>
    <property type="match status" value="1"/>
</dbReference>
<proteinExistence type="predicted"/>
<evidence type="ECO:0000313" key="4">
    <source>
        <dbReference type="EMBL" id="QQP34630.1"/>
    </source>
</evidence>
<keyword evidence="5" id="KW-1185">Reference proteome</keyword>
<dbReference type="InterPro" id="IPR007110">
    <property type="entry name" value="Ig-like_dom"/>
</dbReference>
<dbReference type="Pfam" id="PF00656">
    <property type="entry name" value="Peptidase_C14"/>
    <property type="match status" value="1"/>
</dbReference>
<dbReference type="InterPro" id="IPR036179">
    <property type="entry name" value="Ig-like_dom_sf"/>
</dbReference>
<evidence type="ECO:0000259" key="2">
    <source>
        <dbReference type="PROSITE" id="PS50208"/>
    </source>
</evidence>
<feature type="domain" description="Ig-like" evidence="3">
    <location>
        <begin position="113"/>
        <end position="208"/>
    </location>
</feature>
<organism evidence="4 5">
    <name type="scientific">Caligus rogercresseyi</name>
    <name type="common">Sea louse</name>
    <dbReference type="NCBI Taxonomy" id="217165"/>
    <lineage>
        <taxon>Eukaryota</taxon>
        <taxon>Metazoa</taxon>
        <taxon>Ecdysozoa</taxon>
        <taxon>Arthropoda</taxon>
        <taxon>Crustacea</taxon>
        <taxon>Multicrustacea</taxon>
        <taxon>Hexanauplia</taxon>
        <taxon>Copepoda</taxon>
        <taxon>Siphonostomatoida</taxon>
        <taxon>Caligidae</taxon>
        <taxon>Caligus</taxon>
    </lineage>
</organism>
<dbReference type="SUPFAM" id="SSF48726">
    <property type="entry name" value="Immunoglobulin"/>
    <property type="match status" value="2"/>
</dbReference>
<dbReference type="PANTHER" id="PTHR22576:SF37">
    <property type="entry name" value="MUCOSA-ASSOCIATED LYMPHOID TISSUE LYMPHOMA TRANSLOCATION PROTEIN 1"/>
    <property type="match status" value="1"/>
</dbReference>
<dbReference type="GO" id="GO:0004197">
    <property type="term" value="F:cysteine-type endopeptidase activity"/>
    <property type="evidence" value="ECO:0007669"/>
    <property type="project" value="InterPro"/>
</dbReference>
<name>A0A7T8JUQ8_CALRO</name>
<dbReference type="PROSITE" id="PS50835">
    <property type="entry name" value="IG_LIKE"/>
    <property type="match status" value="2"/>
</dbReference>
<dbReference type="InterPro" id="IPR003599">
    <property type="entry name" value="Ig_sub"/>
</dbReference>
<dbReference type="Gene3D" id="2.60.40.10">
    <property type="entry name" value="Immunoglobulins"/>
    <property type="match status" value="2"/>
</dbReference>
<dbReference type="InterPro" id="IPR013783">
    <property type="entry name" value="Ig-like_fold"/>
</dbReference>
<dbReference type="OrthoDB" id="417046at2759"/>
<reference evidence="5" key="1">
    <citation type="submission" date="2021-01" db="EMBL/GenBank/DDBJ databases">
        <title>Caligus Genome Assembly.</title>
        <authorList>
            <person name="Gallardo-Escarate C."/>
        </authorList>
    </citation>
    <scope>NUCLEOTIDE SEQUENCE [LARGE SCALE GENOMIC DNA]</scope>
</reference>
<feature type="region of interest" description="Disordered" evidence="1">
    <location>
        <begin position="551"/>
        <end position="573"/>
    </location>
</feature>
<dbReference type="EMBL" id="CP045906">
    <property type="protein sequence ID" value="QQP34630.1"/>
    <property type="molecule type" value="Genomic_DNA"/>
</dbReference>
<sequence length="817" mass="91234">MPFVYSCSRLGILFNSPLWKIKAERKEEWSEILRRASSIPERDILSRNDDIRTILQGLSHSSFRLESNGDVLDALADRSQKSFGWLTFLLLESLSASHAFIRFLYDLHEVYEPISILRESPAEEIEIALGSDTCISVEARGVPHVIYEWHFMRIDENVSLNKWEKLSLDPQCKELNITNLQLEDVGVYRCRLLHSTPVMGRNADGSINILEEPLDMEASLCGEVSFSVLAESTHPLLYEWYFEDGKVISNEEGGSKLILSNLRCEMSGVYKCKISNSFGSLESKSVNLVVNTPNLEELNNCLSTSGSEEITILKQPSFEVSQRVNVGELISLQIYASCKYPLKYEWCKRGLKQDLIETGSLNKSLPSFPSALTEVAGLEGFYPIGTWIYVCLISCPHTQEKLLSESVSIPMSTCTSGPKSLPGFKVALIICQEDYKGPHFHELEAPRYDGSALMRALKEMHFEVFSFINLSVEEIRFAVGLLCRFIDESTYVVFYYNGHALGSGTDIYLTGLDSSLKGCLEDFIWHGEIEILIDSCRPQLCVFIYDSCRSSGRVDTRPCPSSPASSSATARSPQCEALKPMSDLLAPARALYEVFMGQIHRTARVEEIFIGLSDGFMKGEDTTVVTKMRPEIKVSTKQAFYLSAPLRNNRFNPNSLFSFACVAMTLIDTQFKYVLGLAHRKAGGPLLWVTGKSSSTLPPLSYNIKILVKEVSFMNEALLEVIITRNDAHCPLLKMNAMKSSSRLLHAPIAVLFEPSHSIARGDGPVFPLGSSGATIKMVNLQKIRLHLWNGLGAQACNGVLDFPLPILKNFPHLKLP</sequence>
<protein>
    <submittedName>
        <fullName evidence="4">Mucosaassociated lymphoid tissue lymphoma translocation protein 1like</fullName>
    </submittedName>
</protein>
<evidence type="ECO:0000256" key="1">
    <source>
        <dbReference type="SAM" id="MobiDB-lite"/>
    </source>
</evidence>
<gene>
    <name evidence="4" type="ORF">FKW44_022580</name>
</gene>
<dbReference type="InterPro" id="IPR001309">
    <property type="entry name" value="Pept_C14_p20"/>
</dbReference>
<dbReference type="InterPro" id="IPR052039">
    <property type="entry name" value="Caspase-related_regulators"/>
</dbReference>
<accession>A0A7T8JUQ8</accession>
<evidence type="ECO:0000313" key="5">
    <source>
        <dbReference type="Proteomes" id="UP000595437"/>
    </source>
</evidence>
<evidence type="ECO:0000259" key="3">
    <source>
        <dbReference type="PROSITE" id="PS50835"/>
    </source>
</evidence>
<dbReference type="SMART" id="SM00409">
    <property type="entry name" value="IG"/>
    <property type="match status" value="2"/>
</dbReference>
<dbReference type="InterPro" id="IPR011600">
    <property type="entry name" value="Pept_C14_caspase"/>
</dbReference>